<feature type="signal peptide" evidence="5">
    <location>
        <begin position="1"/>
        <end position="19"/>
    </location>
</feature>
<dbReference type="InterPro" id="IPR040492">
    <property type="entry name" value="GlfT2_N"/>
</dbReference>
<feature type="chain" id="PRO_5042718479" evidence="5">
    <location>
        <begin position="20"/>
        <end position="709"/>
    </location>
</feature>
<dbReference type="Pfam" id="PF19320">
    <property type="entry name" value="GlfT2_domain3"/>
    <property type="match status" value="1"/>
</dbReference>
<reference evidence="10 11" key="1">
    <citation type="journal article" date="2018" name="Sci. Rep.">
        <title>Genomic diversity and distribution of Bifidobacterium longum subsp. longum across the human lifespan.</title>
        <authorList>
            <person name="Odamaki T."/>
            <person name="Bottacini F."/>
            <person name="Kato K."/>
            <person name="Mitsuyama E."/>
            <person name="Yoshida K."/>
            <person name="Horigome A."/>
            <person name="Xiao J.Z."/>
            <person name="van Sinderen D."/>
        </authorList>
    </citation>
    <scope>NUCLEOTIDE SEQUENCE [LARGE SCALE GENOMIC DNA]</scope>
    <source>
        <strain evidence="8 10">MCC10009</strain>
        <strain evidence="9 11">MCC10100</strain>
    </source>
</reference>
<evidence type="ECO:0000313" key="8">
    <source>
        <dbReference type="EMBL" id="TCD84353.1"/>
    </source>
</evidence>
<dbReference type="Proteomes" id="UP000294241">
    <property type="component" value="Unassembled WGS sequence"/>
</dbReference>
<evidence type="ECO:0000259" key="6">
    <source>
        <dbReference type="Pfam" id="PF17994"/>
    </source>
</evidence>
<proteinExistence type="inferred from homology"/>
<evidence type="ECO:0000256" key="5">
    <source>
        <dbReference type="SAM" id="SignalP"/>
    </source>
</evidence>
<dbReference type="Pfam" id="PF17994">
    <property type="entry name" value="Glft2_N"/>
    <property type="match status" value="1"/>
</dbReference>
<gene>
    <name evidence="8" type="ORF">MCC10009_1891</name>
    <name evidence="9" type="ORF">MCC10100_1866</name>
</gene>
<keyword evidence="5" id="KW-0732">Signal</keyword>
<keyword evidence="4 8" id="KW-0808">Transferase</keyword>
<feature type="domain" description="Galactofuranosyltransferase-2 C-terminal" evidence="7">
    <location>
        <begin position="528"/>
        <end position="706"/>
    </location>
</feature>
<dbReference type="Pfam" id="PF13641">
    <property type="entry name" value="Glyco_tranf_2_3"/>
    <property type="match status" value="1"/>
</dbReference>
<name>A0A4R0SVP8_BIFLL</name>
<dbReference type="PANTHER" id="PTHR43179">
    <property type="entry name" value="RHAMNOSYLTRANSFERASE WBBL"/>
    <property type="match status" value="1"/>
</dbReference>
<evidence type="ECO:0000256" key="2">
    <source>
        <dbReference type="ARBA" id="ARBA00006739"/>
    </source>
</evidence>
<dbReference type="InterPro" id="IPR029044">
    <property type="entry name" value="Nucleotide-diphossugar_trans"/>
</dbReference>
<evidence type="ECO:0000313" key="11">
    <source>
        <dbReference type="Proteomes" id="UP000294241"/>
    </source>
</evidence>
<evidence type="ECO:0000256" key="4">
    <source>
        <dbReference type="ARBA" id="ARBA00022679"/>
    </source>
</evidence>
<dbReference type="GO" id="GO:0016757">
    <property type="term" value="F:glycosyltransferase activity"/>
    <property type="evidence" value="ECO:0007669"/>
    <property type="project" value="UniProtKB-KW"/>
</dbReference>
<dbReference type="EMBL" id="SHPS01000036">
    <property type="protein sequence ID" value="TCD84353.1"/>
    <property type="molecule type" value="Genomic_DNA"/>
</dbReference>
<dbReference type="PANTHER" id="PTHR43179:SF12">
    <property type="entry name" value="GALACTOFURANOSYLTRANSFERASE GLFT2"/>
    <property type="match status" value="1"/>
</dbReference>
<evidence type="ECO:0000313" key="9">
    <source>
        <dbReference type="EMBL" id="TCF37640.1"/>
    </source>
</evidence>
<dbReference type="Proteomes" id="UP000291881">
    <property type="component" value="Unassembled WGS sequence"/>
</dbReference>
<dbReference type="AlphaFoldDB" id="A0A4R0SVP8"/>
<comment type="similarity">
    <text evidence="2">Belongs to the glycosyltransferase 2 family.</text>
</comment>
<dbReference type="EMBL" id="SHST01000032">
    <property type="protein sequence ID" value="TCF37640.1"/>
    <property type="molecule type" value="Genomic_DNA"/>
</dbReference>
<sequence length="709" mass="78729">MIQSLIRLPICILTGMVQAQTSGSATTFGAASTAQQNTSETPDDACWETVNRVVYPLHDADQTMPLYAVNWHPAYFDPSVFDERENLYSANPNGMTRSELARLIAQGRRTASEEPHGFAVDSRNTVTLAAGTHLSCCTYFNAFPAGYWRYWTRVSNVRFSAWTSGKGTVTVFRSTARGLAAPVQSFSIDTKHGDGGTQRVEALLSLKGMLDGGFYWFDARADEDASLTVGGAVWQVPACDRRTPQPGTVSVAITTFNRPSYCLDQLRAIAGEPELRVRLDTVYCTDQGTDLVCNQDGFAAAADDLGGQLTYLQQANLGGSGGFSRGMFETVKAGRSDYTLLLDDDAISEPESILRAVQFADYAARPVLVGGGMFHIDHRTVLHVQGERFDPRSMWMYPSRGAEFNHDFRSEPLSDSPALHSVKFSDFNGWWFCLIPTETMRAIGLGLPAFIKFDDIEYGVRAKKHGFPTVSLPGVAVWHMGWHDKDPARSWEEYFQVRNRWVCALLHYPNAGKASVFRMLYEEANLGLRMLYSGMALSQMALADVLKGPAYFVDSLPSKLGEVRKARSGFADSTTFTSPLDLPEPGDHAERDWAPQSARDVTKQGMKAVFAALRSRVDGSKDEAPQVAVPARFSIWPSFIGVRSALVTSADGDSVAWFRRDSKLYRRNMRVCFGLACKLARNWKRLSREYHEYGVASMDTWEHIFKEAE</sequence>
<organism evidence="8 10">
    <name type="scientific">Bifidobacterium longum subsp. longum</name>
    <dbReference type="NCBI Taxonomy" id="1679"/>
    <lineage>
        <taxon>Bacteria</taxon>
        <taxon>Bacillati</taxon>
        <taxon>Actinomycetota</taxon>
        <taxon>Actinomycetes</taxon>
        <taxon>Bifidobacteriales</taxon>
        <taxon>Bifidobacteriaceae</taxon>
        <taxon>Bifidobacterium</taxon>
    </lineage>
</organism>
<comment type="pathway">
    <text evidence="1">Cell wall biogenesis; cell wall polysaccharide biosynthesis.</text>
</comment>
<accession>A0A4R0SVP8</accession>
<evidence type="ECO:0000313" key="10">
    <source>
        <dbReference type="Proteomes" id="UP000291881"/>
    </source>
</evidence>
<feature type="domain" description="Galactofuranosyltransferase GlfT2 N-terminal" evidence="6">
    <location>
        <begin position="118"/>
        <end position="234"/>
    </location>
</feature>
<dbReference type="InterPro" id="IPR045699">
    <property type="entry name" value="GlfT2_C"/>
</dbReference>
<evidence type="ECO:0000256" key="3">
    <source>
        <dbReference type="ARBA" id="ARBA00022676"/>
    </source>
</evidence>
<reference evidence="8" key="2">
    <citation type="submission" date="2019-02" db="EMBL/GenBank/DDBJ databases">
        <authorList>
            <person name="Odamaki T."/>
        </authorList>
    </citation>
    <scope>NUCLEOTIDE SEQUENCE</scope>
    <source>
        <strain evidence="8">MCC10009</strain>
        <strain evidence="9">MCC10100</strain>
    </source>
</reference>
<dbReference type="Gene3D" id="3.90.550.60">
    <property type="match status" value="1"/>
</dbReference>
<evidence type="ECO:0000256" key="1">
    <source>
        <dbReference type="ARBA" id="ARBA00004776"/>
    </source>
</evidence>
<keyword evidence="3" id="KW-0328">Glycosyltransferase</keyword>
<evidence type="ECO:0000259" key="7">
    <source>
        <dbReference type="Pfam" id="PF19320"/>
    </source>
</evidence>
<dbReference type="SUPFAM" id="SSF53448">
    <property type="entry name" value="Nucleotide-diphospho-sugar transferases"/>
    <property type="match status" value="1"/>
</dbReference>
<protein>
    <submittedName>
        <fullName evidence="8">dTDP-rhamnosyl transferase RfbF</fullName>
    </submittedName>
</protein>
<comment type="caution">
    <text evidence="8">The sequence shown here is derived from an EMBL/GenBank/DDBJ whole genome shotgun (WGS) entry which is preliminary data.</text>
</comment>